<sequence>MKLSSMSLLDAEDVALTAASPDTALALDWSRSVLDLFDAQVALHAEELACADQHRQLSYAQLDQHANRLAHCLIERGLRPQERVALWFGRSPDFLIALLGVLKAGGCYVPLDPHYPTTYIQQILDDAQPRLLLCGKDIDGQLIQVPLIQVPLLRLDDAAIARQPHTPLPHALHPAQLAYVMYTSGSTGRPKGVMVPHRQILNWLHALWARAPFEAGERVAQKTSIAFAISVKELLAGLLAGVPQVFIDEDTVRDIPAFVRALETWQITRLYTFPSQLNALLDHVAETPQRLARLRQLFVSIEPCPAELLQRLRTLLPACTAWYIYGCTEINDMTYCDPAEQHSGSGFVPVGRPIANTKVHVLDEQLRPLPPGIMGEVHIESLGIAHGYWRQGGLTAARFIANPYGPPGSRLYRTGDMARLLDNGTLELLGRRDYEVKVRGYRVDLRQVEKALAAHLQVAEAAVIGWPQGSPTPELLAYVVPRQGVLNLDELRKLLQERLPTYMLPTRFQSLPALPRLPNGKLDTLSLPEPQAASGDSDYLAPRSEVEITLAKLWSELLTPAQAAPLRVSLNDNFFNLGGHSLLATQLFSRIRQSFDIEVRVNTLFESPVLEDFARVVNEARQQQAPTGGNTISSRAVRDAPVPLSYQQERLWFVHEHMPEQRTSYNVAFACHLRSADFSMSALCEAIQALVARHETLRTRIATCAGGDYPSQHIADAMQVPVPCITATPAEVPRLVAEHAAHVFDLAHGPLLKVSVLRVSDDYHVFLMNMHHIICDGWSINLIFRDLRAFYIAALQQTPPALPPLLLQYADYATWQRVQDFSADLDYWKQRLHGYEEGLALPYDFPRPANRAWRAGILHLTYPDALAARLAAFSQERRVTLFMTLMASLAIVLHQYTGRRELCLGTTSAGRDQLETENLIGFFVNILAVRLNLGSHAFTEDFLQHVRQQVLDAYAHRALPFEHVLSALKKPRDSSQIPLVPVMLRHQNFATEGVNAFAQIFLSAQMEFGERTTPNELDLQFIGDGSHLEVTVEYAAELFSAATVQRMLTHHQRVLERMLEEPRCHLSDFSLPVARTEVTPHTLDTSRSVLDLFDAQVALHAEELACADQHRQLSYAQLDQHANRLAHCLIERGLRPQERVALWFGRSPDFLIALLGVLKAGGCYVPLDPHYPTTYIQQILDDAQPRLLLCGKDIDGQLIQVPLLRLDDAAIARQPHTPLPHALHPAQLAYVMYTSGSTGRPKGVMVPHRQILNWLHALWARAPFEAGERVAQKTSIAFAISVKELLAGLLAGVPQVFIDEDTVRDIPAFVRALETWQITRLYTFPSQLNALLDHVAETPQRLARLRQLFVSIEPCPAELLQRLRTLLPTCTAWYIYGCTEINDMTYCDPAEQHSGSGFVPVGRPIANTKVHVLDEQLRPLPPGIMGEVHIESLGIAHGYWRQGGLTAARFIANPYGPPGSRLYRTGDMARLLDNGTLELLGRRDYEVKVRGYRVDLRQVEKALAAHLQVAEAAVIGWPQGSPTPELLAYVVPRQGVLNLDELRKLLQERLPTYMLPTRFQSLPALPRLPNGKLDTLSLPEPQAASGDSDYLAPRSEVEITLAKLWSELLTPAQAAPLRVSLNDNFFNLGGHSLLATQLFSRIRQSFDIEVRVNTLFESPVLEDFAAVVERGMRQSQAGSMPVSLIVPLSLRTERAAMYAIHPIGGQIHCYIDLAAALGHSARVYGLQCEPVRRFAHLSDLAAHYCDALLAGPTGAPYRLLGWSSGGVLALAVAEQLQRRGLRVDYVGLLDSSLIPVHAREPRQLTFVAALNTLAALAKRGFEQAEIDEARQLLFADGDDEHVFDYSRHQASLDKLLAHLRFTLESRMWPPLAEQLRVTRYHLGLLAGFEPQCLQPNAHLYQAQTAVHVSYADMSKPRGGSEVLPDITGYVPLSQIKSAAGNHYSMLQGDPLRELARMLVTDLDA</sequence>
<dbReference type="SUPFAM" id="SSF53474">
    <property type="entry name" value="alpha/beta-Hydrolases"/>
    <property type="match status" value="1"/>
</dbReference>
<name>D2UDF4_XANAP</name>
<dbReference type="Pfam" id="PF00668">
    <property type="entry name" value="Condensation"/>
    <property type="match status" value="1"/>
</dbReference>
<dbReference type="Proteomes" id="UP000001890">
    <property type="component" value="Chromosome"/>
</dbReference>
<dbReference type="Gene3D" id="3.30.300.30">
    <property type="match status" value="2"/>
</dbReference>
<keyword evidence="2" id="KW-0596">Phosphopantetheine</keyword>
<dbReference type="SUPFAM" id="SSF47336">
    <property type="entry name" value="ACP-like"/>
    <property type="match status" value="2"/>
</dbReference>
<dbReference type="Gene3D" id="3.40.50.1820">
    <property type="entry name" value="alpha/beta hydrolase"/>
    <property type="match status" value="1"/>
</dbReference>
<dbReference type="Pfam" id="PF13193">
    <property type="entry name" value="AMP-binding_C"/>
    <property type="match status" value="2"/>
</dbReference>
<dbReference type="PANTHER" id="PTHR45527">
    <property type="entry name" value="NONRIBOSOMAL PEPTIDE SYNTHETASE"/>
    <property type="match status" value="1"/>
</dbReference>
<dbReference type="GeneID" id="57876828"/>
<feature type="domain" description="Carrier" evidence="4">
    <location>
        <begin position="1592"/>
        <end position="1672"/>
    </location>
</feature>
<dbReference type="EC" id="5.1.1.-" evidence="5"/>
<dbReference type="GO" id="GO:0031177">
    <property type="term" value="F:phosphopantetheine binding"/>
    <property type="evidence" value="ECO:0007669"/>
    <property type="project" value="InterPro"/>
</dbReference>
<dbReference type="PANTHER" id="PTHR45527:SF1">
    <property type="entry name" value="FATTY ACID SYNTHASE"/>
    <property type="match status" value="1"/>
</dbReference>
<dbReference type="FunFam" id="1.10.1200.10:FF:000005">
    <property type="entry name" value="Nonribosomal peptide synthetase 1"/>
    <property type="match status" value="2"/>
</dbReference>
<dbReference type="CDD" id="cd19531">
    <property type="entry name" value="LCL_NRPS-like"/>
    <property type="match status" value="1"/>
</dbReference>
<evidence type="ECO:0000256" key="3">
    <source>
        <dbReference type="ARBA" id="ARBA00022553"/>
    </source>
</evidence>
<dbReference type="InterPro" id="IPR042099">
    <property type="entry name" value="ANL_N_sf"/>
</dbReference>
<comment type="cofactor">
    <cofactor evidence="1">
        <name>pantetheine 4'-phosphate</name>
        <dbReference type="ChEBI" id="CHEBI:47942"/>
    </cofactor>
</comment>
<evidence type="ECO:0000256" key="2">
    <source>
        <dbReference type="ARBA" id="ARBA00022450"/>
    </source>
</evidence>
<dbReference type="InterPro" id="IPR023213">
    <property type="entry name" value="CAT-like_dom_sf"/>
</dbReference>
<accession>D2UDF4</accession>
<evidence type="ECO:0000256" key="1">
    <source>
        <dbReference type="ARBA" id="ARBA00001957"/>
    </source>
</evidence>
<evidence type="ECO:0000259" key="4">
    <source>
        <dbReference type="PROSITE" id="PS50075"/>
    </source>
</evidence>
<dbReference type="InterPro" id="IPR000873">
    <property type="entry name" value="AMP-dep_synth/lig_dom"/>
</dbReference>
<dbReference type="InterPro" id="IPR025110">
    <property type="entry name" value="AMP-bd_C"/>
</dbReference>
<dbReference type="NCBIfam" id="TIGR01733">
    <property type="entry name" value="AA-adenyl-dom"/>
    <property type="match status" value="2"/>
</dbReference>
<dbReference type="GO" id="GO:0005737">
    <property type="term" value="C:cytoplasm"/>
    <property type="evidence" value="ECO:0007669"/>
    <property type="project" value="TreeGrafter"/>
</dbReference>
<dbReference type="Gene3D" id="3.30.559.10">
    <property type="entry name" value="Chloramphenicol acetyltransferase-like domain"/>
    <property type="match status" value="1"/>
</dbReference>
<dbReference type="FunFam" id="3.40.50.980:FF:000001">
    <property type="entry name" value="Non-ribosomal peptide synthetase"/>
    <property type="match status" value="2"/>
</dbReference>
<dbReference type="Gene3D" id="3.30.559.30">
    <property type="entry name" value="Nonribosomal peptide synthetase, condensation domain"/>
    <property type="match status" value="1"/>
</dbReference>
<protein>
    <submittedName>
        <fullName evidence="5">Non-ribosomal peptide synthasealbicidin synthetase protein</fullName>
        <ecNumber evidence="5">5.1.1.-</ecNumber>
    </submittedName>
</protein>
<dbReference type="OrthoDB" id="9778690at2"/>
<dbReference type="RefSeq" id="WP_012916030.1">
    <property type="nucleotide sequence ID" value="NC_013722.1"/>
</dbReference>
<dbReference type="InterPro" id="IPR001031">
    <property type="entry name" value="Thioesterase"/>
</dbReference>
<dbReference type="SMART" id="SM00823">
    <property type="entry name" value="PKS_PP"/>
    <property type="match status" value="2"/>
</dbReference>
<dbReference type="GO" id="GO:0044550">
    <property type="term" value="P:secondary metabolite biosynthetic process"/>
    <property type="evidence" value="ECO:0007669"/>
    <property type="project" value="TreeGrafter"/>
</dbReference>
<dbReference type="CDD" id="cd05930">
    <property type="entry name" value="A_NRPS"/>
    <property type="match status" value="2"/>
</dbReference>
<dbReference type="Pfam" id="PF00501">
    <property type="entry name" value="AMP-binding"/>
    <property type="match status" value="2"/>
</dbReference>
<dbReference type="KEGG" id="xal:XALC_1523"/>
<dbReference type="eggNOG" id="COG1020">
    <property type="taxonomic scope" value="Bacteria"/>
</dbReference>
<dbReference type="InterPro" id="IPR001242">
    <property type="entry name" value="Condensation_dom"/>
</dbReference>
<evidence type="ECO:0000313" key="6">
    <source>
        <dbReference type="Proteomes" id="UP000001890"/>
    </source>
</evidence>
<evidence type="ECO:0000313" key="5">
    <source>
        <dbReference type="EMBL" id="CBA16027.1"/>
    </source>
</evidence>
<proteinExistence type="predicted"/>
<dbReference type="InterPro" id="IPR020845">
    <property type="entry name" value="AMP-binding_CS"/>
</dbReference>
<dbReference type="Pfam" id="PF00975">
    <property type="entry name" value="Thioesterase"/>
    <property type="match status" value="1"/>
</dbReference>
<dbReference type="InterPro" id="IPR036736">
    <property type="entry name" value="ACP-like_sf"/>
</dbReference>
<organism evidence="5 6">
    <name type="scientific">Xanthomonas albilineans (strain GPE PC73 / CFBP 7063)</name>
    <dbReference type="NCBI Taxonomy" id="380358"/>
    <lineage>
        <taxon>Bacteria</taxon>
        <taxon>Pseudomonadati</taxon>
        <taxon>Pseudomonadota</taxon>
        <taxon>Gammaproteobacteria</taxon>
        <taxon>Lysobacterales</taxon>
        <taxon>Lysobacteraceae</taxon>
        <taxon>Xanthomonas</taxon>
    </lineage>
</organism>
<dbReference type="Gene3D" id="3.40.50.12780">
    <property type="entry name" value="N-terminal domain of ligase-like"/>
    <property type="match status" value="2"/>
</dbReference>
<dbReference type="STRING" id="380358.XALC_1523"/>
<dbReference type="Pfam" id="PF00550">
    <property type="entry name" value="PP-binding"/>
    <property type="match status" value="2"/>
</dbReference>
<dbReference type="InterPro" id="IPR020806">
    <property type="entry name" value="PKS_PP-bd"/>
</dbReference>
<dbReference type="InterPro" id="IPR010071">
    <property type="entry name" value="AA_adenyl_dom"/>
</dbReference>
<dbReference type="SUPFAM" id="SSF52777">
    <property type="entry name" value="CoA-dependent acyltransferases"/>
    <property type="match status" value="2"/>
</dbReference>
<dbReference type="InterPro" id="IPR009081">
    <property type="entry name" value="PP-bd_ACP"/>
</dbReference>
<reference evidence="5 6" key="1">
    <citation type="journal article" date="2009" name="BMC Genomics">
        <title>The complete genome sequence of Xanthomonas albilineans provides new insights into the reductive genome evolution of the xylem-limited Xanthomonadaceae.</title>
        <authorList>
            <person name="Pieretti I."/>
            <person name="Royer M."/>
            <person name="Barbe V."/>
            <person name="Carrere S."/>
            <person name="Koebnik R."/>
            <person name="Cociancich S."/>
            <person name="Couloux A."/>
            <person name="Darrasse A."/>
            <person name="Gouzy J."/>
            <person name="Jacques M.A."/>
            <person name="Lauber E."/>
            <person name="Manceau C."/>
            <person name="Mangenot S."/>
            <person name="Poussier S."/>
            <person name="Segurens B."/>
            <person name="Szurek B."/>
            <person name="Verdier V."/>
            <person name="Arlat M."/>
            <person name="Rott P."/>
        </authorList>
    </citation>
    <scope>NUCLEOTIDE SEQUENCE [LARGE SCALE GENOMIC DNA]</scope>
    <source>
        <strain evidence="6">GPE PC73 / CFBP 7063</strain>
    </source>
</reference>
<keyword evidence="5" id="KW-0413">Isomerase</keyword>
<dbReference type="InterPro" id="IPR029058">
    <property type="entry name" value="AB_hydrolase_fold"/>
</dbReference>
<gene>
    <name evidence="5" type="primary">albIX</name>
    <name evidence="5" type="ordered locus">XALc_1523</name>
</gene>
<keyword evidence="6" id="KW-1185">Reference proteome</keyword>
<feature type="domain" description="Carrier" evidence="4">
    <location>
        <begin position="541"/>
        <end position="621"/>
    </location>
</feature>
<dbReference type="PROSITE" id="PS00455">
    <property type="entry name" value="AMP_BINDING"/>
    <property type="match status" value="2"/>
</dbReference>
<dbReference type="PROSITE" id="PS50075">
    <property type="entry name" value="CARRIER"/>
    <property type="match status" value="2"/>
</dbReference>
<dbReference type="SUPFAM" id="SSF56801">
    <property type="entry name" value="Acetyl-CoA synthetase-like"/>
    <property type="match status" value="2"/>
</dbReference>
<dbReference type="InterPro" id="IPR045851">
    <property type="entry name" value="AMP-bd_C_sf"/>
</dbReference>
<dbReference type="GO" id="GO:0016853">
    <property type="term" value="F:isomerase activity"/>
    <property type="evidence" value="ECO:0007669"/>
    <property type="project" value="UniProtKB-KW"/>
</dbReference>
<dbReference type="EMBL" id="FP565176">
    <property type="protein sequence ID" value="CBA16027.1"/>
    <property type="molecule type" value="Genomic_DNA"/>
</dbReference>
<dbReference type="Gene3D" id="1.10.1200.10">
    <property type="entry name" value="ACP-like"/>
    <property type="match status" value="2"/>
</dbReference>
<keyword evidence="3" id="KW-0597">Phosphoprotein</keyword>
<dbReference type="GO" id="GO:0043041">
    <property type="term" value="P:amino acid activation for nonribosomal peptide biosynthetic process"/>
    <property type="evidence" value="ECO:0007669"/>
    <property type="project" value="TreeGrafter"/>
</dbReference>